<evidence type="ECO:0000313" key="12">
    <source>
        <dbReference type="RefSeq" id="XP_015182512.1"/>
    </source>
</evidence>
<comment type="subcellular location">
    <subcellularLocation>
        <location evidence="1">Endomembrane system</location>
        <topology evidence="1">Multi-pass membrane protein</topology>
    </subcellularLocation>
</comment>
<feature type="transmembrane region" description="Helical" evidence="10">
    <location>
        <begin position="41"/>
        <end position="61"/>
    </location>
</feature>
<comment type="similarity">
    <text evidence="2">Belongs to the SWEET sugar transporter family.</text>
</comment>
<sequence length="218" mass="24296">MVSTEIKDTLAASASICTILQFLAGVLVCRKYIKNGTTGDSSSLAFVTCYMACSLWLRYGLLIGDTFIVIVNIFGIISQVCYVIIFIIYNVKKSVTLKQFIAATCFLAVVYFYVAHETDKDIATKYIGLISCSVTILFFASPLVMLVHVLRVKNTDSLPFPVILSSLIVSCQWFVYGCLINDRFIQTPNFMGCILSAFQLSLFYCFPSKSIIDQTHLI</sequence>
<gene>
    <name evidence="12" type="primary">LOC107069582</name>
</gene>
<proteinExistence type="inferred from homology"/>
<keyword evidence="4" id="KW-0813">Transport</keyword>
<evidence type="ECO:0000256" key="9">
    <source>
        <dbReference type="ARBA" id="ARBA00023136"/>
    </source>
</evidence>
<reference evidence="12" key="1">
    <citation type="submission" date="2025-08" db="UniProtKB">
        <authorList>
            <consortium name="RefSeq"/>
        </authorList>
    </citation>
    <scope>IDENTIFICATION</scope>
    <source>
        <tissue evidence="12">Whole body</tissue>
    </source>
</reference>
<organism evidence="11 12">
    <name type="scientific">Polistes dominula</name>
    <name type="common">European paper wasp</name>
    <name type="synonym">Vespa dominula</name>
    <dbReference type="NCBI Taxonomy" id="743375"/>
    <lineage>
        <taxon>Eukaryota</taxon>
        <taxon>Metazoa</taxon>
        <taxon>Ecdysozoa</taxon>
        <taxon>Arthropoda</taxon>
        <taxon>Hexapoda</taxon>
        <taxon>Insecta</taxon>
        <taxon>Pterygota</taxon>
        <taxon>Neoptera</taxon>
        <taxon>Endopterygota</taxon>
        <taxon>Hymenoptera</taxon>
        <taxon>Apocrita</taxon>
        <taxon>Aculeata</taxon>
        <taxon>Vespoidea</taxon>
        <taxon>Vespidae</taxon>
        <taxon>Polistinae</taxon>
        <taxon>Polistini</taxon>
        <taxon>Polistes</taxon>
    </lineage>
</organism>
<evidence type="ECO:0000256" key="7">
    <source>
        <dbReference type="ARBA" id="ARBA00022737"/>
    </source>
</evidence>
<evidence type="ECO:0000256" key="6">
    <source>
        <dbReference type="ARBA" id="ARBA00022692"/>
    </source>
</evidence>
<keyword evidence="8 10" id="KW-1133">Transmembrane helix</keyword>
<dbReference type="Gene3D" id="1.20.1280.290">
    <property type="match status" value="2"/>
</dbReference>
<evidence type="ECO:0000256" key="8">
    <source>
        <dbReference type="ARBA" id="ARBA00022989"/>
    </source>
</evidence>
<evidence type="ECO:0000256" key="5">
    <source>
        <dbReference type="ARBA" id="ARBA00022597"/>
    </source>
</evidence>
<evidence type="ECO:0000313" key="11">
    <source>
        <dbReference type="Proteomes" id="UP000694924"/>
    </source>
</evidence>
<evidence type="ECO:0000256" key="1">
    <source>
        <dbReference type="ARBA" id="ARBA00004127"/>
    </source>
</evidence>
<accession>A0ABM1IQM5</accession>
<dbReference type="RefSeq" id="XP_015182512.1">
    <property type="nucleotide sequence ID" value="XM_015327026.1"/>
</dbReference>
<dbReference type="InterPro" id="IPR047664">
    <property type="entry name" value="SWEET"/>
</dbReference>
<feature type="transmembrane region" description="Helical" evidence="10">
    <location>
        <begin position="126"/>
        <end position="146"/>
    </location>
</feature>
<feature type="transmembrane region" description="Helical" evidence="10">
    <location>
        <begin position="12"/>
        <end position="29"/>
    </location>
</feature>
<evidence type="ECO:0000256" key="10">
    <source>
        <dbReference type="SAM" id="Phobius"/>
    </source>
</evidence>
<dbReference type="PANTHER" id="PTHR10791:SF112">
    <property type="entry name" value="SUGAR TRANSPORTER SWEET1"/>
    <property type="match status" value="1"/>
</dbReference>
<name>A0ABM1IQM5_POLDO</name>
<feature type="transmembrane region" description="Helical" evidence="10">
    <location>
        <begin position="158"/>
        <end position="176"/>
    </location>
</feature>
<evidence type="ECO:0000256" key="3">
    <source>
        <dbReference type="ARBA" id="ARBA00021741"/>
    </source>
</evidence>
<protein>
    <recommendedName>
        <fullName evidence="3">Sugar transporter SWEET1</fullName>
    </recommendedName>
</protein>
<feature type="transmembrane region" description="Helical" evidence="10">
    <location>
        <begin position="96"/>
        <end position="114"/>
    </location>
</feature>
<dbReference type="Pfam" id="PF03083">
    <property type="entry name" value="MtN3_slv"/>
    <property type="match status" value="2"/>
</dbReference>
<keyword evidence="7" id="KW-0677">Repeat</keyword>
<keyword evidence="6 10" id="KW-0812">Transmembrane</keyword>
<keyword evidence="9 10" id="KW-0472">Membrane</keyword>
<dbReference type="Proteomes" id="UP000694924">
    <property type="component" value="Unplaced"/>
</dbReference>
<evidence type="ECO:0000256" key="4">
    <source>
        <dbReference type="ARBA" id="ARBA00022448"/>
    </source>
</evidence>
<feature type="transmembrane region" description="Helical" evidence="10">
    <location>
        <begin position="67"/>
        <end position="89"/>
    </location>
</feature>
<evidence type="ECO:0000256" key="2">
    <source>
        <dbReference type="ARBA" id="ARBA00007809"/>
    </source>
</evidence>
<dbReference type="PANTHER" id="PTHR10791">
    <property type="entry name" value="RAG1-ACTIVATING PROTEIN 1"/>
    <property type="match status" value="1"/>
</dbReference>
<dbReference type="GeneID" id="107069582"/>
<keyword evidence="11" id="KW-1185">Reference proteome</keyword>
<dbReference type="InterPro" id="IPR004316">
    <property type="entry name" value="SWEET_rpt"/>
</dbReference>
<keyword evidence="5 12" id="KW-0762">Sugar transport</keyword>